<evidence type="ECO:0000256" key="3">
    <source>
        <dbReference type="ARBA" id="ARBA00023239"/>
    </source>
</evidence>
<evidence type="ECO:0000256" key="5">
    <source>
        <dbReference type="ARBA" id="ARBA00030918"/>
    </source>
</evidence>
<accession>A0ABU3SEZ1</accession>
<comment type="catalytic activity">
    <reaction evidence="1">
        <text>Exolytic cleavage of the (1-&gt;4)-beta-glycosidic linkage between N-acetylmuramic acid (MurNAc) and N-acetylglucosamine (GlcNAc) residues in peptidoglycan, from either the reducing or the non-reducing ends of the peptidoglycan chains, with concomitant formation of a 1,6-anhydrobond in the MurNAc residue.</text>
        <dbReference type="EC" id="4.2.2.n1"/>
    </reaction>
</comment>
<feature type="chain" id="PRO_5047337164" description="peptidoglycan lytic exotransglycosylase" evidence="6">
    <location>
        <begin position="22"/>
        <end position="389"/>
    </location>
</feature>
<dbReference type="EMBL" id="JAWDID010000063">
    <property type="protein sequence ID" value="MDU0343241.1"/>
    <property type="molecule type" value="Genomic_DNA"/>
</dbReference>
<organism evidence="8 9">
    <name type="scientific">Bosea rubneri</name>
    <dbReference type="NCBI Taxonomy" id="3075434"/>
    <lineage>
        <taxon>Bacteria</taxon>
        <taxon>Pseudomonadati</taxon>
        <taxon>Pseudomonadota</taxon>
        <taxon>Alphaproteobacteria</taxon>
        <taxon>Hyphomicrobiales</taxon>
        <taxon>Boseaceae</taxon>
        <taxon>Bosea</taxon>
    </lineage>
</organism>
<evidence type="ECO:0000313" key="9">
    <source>
        <dbReference type="Proteomes" id="UP001254257"/>
    </source>
</evidence>
<name>A0ABU3SEZ1_9HYPH</name>
<feature type="domain" description="Lytic transglycosylase MltA" evidence="7">
    <location>
        <begin position="126"/>
        <end position="283"/>
    </location>
</feature>
<dbReference type="Gene3D" id="2.40.240.50">
    <property type="entry name" value="Barwin-like endoglucanases"/>
    <property type="match status" value="1"/>
</dbReference>
<dbReference type="Pfam" id="PF06725">
    <property type="entry name" value="3D"/>
    <property type="match status" value="1"/>
</dbReference>
<dbReference type="Gene3D" id="2.40.40.10">
    <property type="entry name" value="RlpA-like domain"/>
    <property type="match status" value="1"/>
</dbReference>
<comment type="caution">
    <text evidence="8">The sequence shown here is derived from an EMBL/GenBank/DDBJ whole genome shotgun (WGS) entry which is preliminary data.</text>
</comment>
<keyword evidence="4" id="KW-0961">Cell wall biogenesis/degradation</keyword>
<evidence type="ECO:0000256" key="4">
    <source>
        <dbReference type="ARBA" id="ARBA00023316"/>
    </source>
</evidence>
<dbReference type="Proteomes" id="UP001254257">
    <property type="component" value="Unassembled WGS sequence"/>
</dbReference>
<dbReference type="PANTHER" id="PTHR30124:SF0">
    <property type="entry name" value="MEMBRANE-BOUND LYTIC MUREIN TRANSGLYCOSYLASE A"/>
    <property type="match status" value="1"/>
</dbReference>
<evidence type="ECO:0000256" key="2">
    <source>
        <dbReference type="ARBA" id="ARBA00012587"/>
    </source>
</evidence>
<reference evidence="8 9" key="1">
    <citation type="submission" date="2023-09" db="EMBL/GenBank/DDBJ databases">
        <title>Whole genome shotgun sequencing (WGS) of Bosea sp. ZW T0_25, isolated from stored onions (Allium cepa).</title>
        <authorList>
            <person name="Stoll D.A."/>
            <person name="Huch M."/>
        </authorList>
    </citation>
    <scope>NUCLEOTIDE SEQUENCE [LARGE SCALE GENOMIC DNA]</scope>
    <source>
        <strain evidence="8 9">ZW T0_25</strain>
    </source>
</reference>
<dbReference type="SMART" id="SM00925">
    <property type="entry name" value="MltA"/>
    <property type="match status" value="1"/>
</dbReference>
<protein>
    <recommendedName>
        <fullName evidence="2">peptidoglycan lytic exotransglycosylase</fullName>
        <ecNumber evidence="2">4.2.2.n1</ecNumber>
    </recommendedName>
    <alternativeName>
        <fullName evidence="5">Murein hydrolase A</fullName>
    </alternativeName>
</protein>
<dbReference type="SUPFAM" id="SSF50685">
    <property type="entry name" value="Barwin-like endoglucanases"/>
    <property type="match status" value="1"/>
</dbReference>
<evidence type="ECO:0000256" key="1">
    <source>
        <dbReference type="ARBA" id="ARBA00001420"/>
    </source>
</evidence>
<evidence type="ECO:0000313" key="8">
    <source>
        <dbReference type="EMBL" id="MDU0343241.1"/>
    </source>
</evidence>
<keyword evidence="6" id="KW-0732">Signal</keyword>
<keyword evidence="9" id="KW-1185">Reference proteome</keyword>
<dbReference type="CDD" id="cd14668">
    <property type="entry name" value="mlta_B"/>
    <property type="match status" value="1"/>
</dbReference>
<dbReference type="PIRSF" id="PIRSF019422">
    <property type="entry name" value="MltA"/>
    <property type="match status" value="1"/>
</dbReference>
<evidence type="ECO:0000259" key="7">
    <source>
        <dbReference type="SMART" id="SM00925"/>
    </source>
</evidence>
<dbReference type="InterPro" id="IPR010611">
    <property type="entry name" value="3D_dom"/>
</dbReference>
<gene>
    <name evidence="8" type="ORF">RKE40_25380</name>
</gene>
<dbReference type="PANTHER" id="PTHR30124">
    <property type="entry name" value="MEMBRANE-BOUND LYTIC MUREIN TRANSGLYCOSYLASE A"/>
    <property type="match status" value="1"/>
</dbReference>
<dbReference type="EC" id="4.2.2.n1" evidence="2"/>
<proteinExistence type="predicted"/>
<dbReference type="InterPro" id="IPR036908">
    <property type="entry name" value="RlpA-like_sf"/>
</dbReference>
<dbReference type="Pfam" id="PF03562">
    <property type="entry name" value="MltA"/>
    <property type="match status" value="1"/>
</dbReference>
<dbReference type="CDD" id="cd14485">
    <property type="entry name" value="mltA_like_LT_A"/>
    <property type="match status" value="1"/>
</dbReference>
<evidence type="ECO:0000256" key="6">
    <source>
        <dbReference type="SAM" id="SignalP"/>
    </source>
</evidence>
<sequence>MIRAAGLVLGLWVAGVSAVTASAPPVPAGARIELVAAGEIAGWTQDDHRVVLRLFAQGCETDPPLRQGIKPPPGLPALCTEAAALLKAGEPDPVAARRFFEDRFSFWRVRPAETGRGFMTGYFEPEFEGSLAPSAAFPTPLYGRPADLVTKMPGDDWPGFDPALSSARRGKRGLEVFPDRAAIEDGALDGQGLEILWMRDPVDRFVLQVQGSGRIRLPDGRVTRLVYAGRNGHPYTSLGRELSRRENIPPAEMTMDRLIARLKADAGFARELIRLNRSFVFFARRDDLPPESGPIGAAGLPLTPLRSIAVDRTVWPYGTPAWIAGEVPDGTGGSEALPRLVLAQDTGSAILGPARIDLFVGSGPQAGHRAGLIRHPFDLIVLWPRGRGR</sequence>
<dbReference type="RefSeq" id="WP_316020979.1">
    <property type="nucleotide sequence ID" value="NZ_JAWDID010000063.1"/>
</dbReference>
<feature type="signal peptide" evidence="6">
    <location>
        <begin position="1"/>
        <end position="21"/>
    </location>
</feature>
<dbReference type="InterPro" id="IPR026044">
    <property type="entry name" value="MltA"/>
</dbReference>
<dbReference type="InterPro" id="IPR005300">
    <property type="entry name" value="MltA_B"/>
</dbReference>
<keyword evidence="3" id="KW-0456">Lyase</keyword>